<dbReference type="PROSITE" id="PS51462">
    <property type="entry name" value="NUDIX"/>
    <property type="match status" value="1"/>
</dbReference>
<dbReference type="GeneID" id="79271126"/>
<dbReference type="EC" id="3.6.-.-" evidence="4"/>
<dbReference type="PROSITE" id="PS00893">
    <property type="entry name" value="NUDIX_BOX"/>
    <property type="match status" value="1"/>
</dbReference>
<dbReference type="PANTHER" id="PTHR43046:SF14">
    <property type="entry name" value="MUTT_NUDIX FAMILY PROTEIN"/>
    <property type="match status" value="1"/>
</dbReference>
<comment type="cofactor">
    <cofactor evidence="1">
        <name>Mg(2+)</name>
        <dbReference type="ChEBI" id="CHEBI:18420"/>
    </cofactor>
</comment>
<sequence length="171" mass="18805">METGESRGVVDEALAKLQRGWGDCPVAPDRWDVSTAEWDRTRERFDAGTVGGAGAWVRRGDGRALVVRHVDEAGWSEPAGKQEPGEALSTTAVREVREETGVDITLTGLVMAHRIAVHAPERDPLYRLVVVFDATYDGGAPRARDGEIAAVRWVDDHPEELMYPQVAEYPL</sequence>
<dbReference type="RefSeq" id="WP_276237550.1">
    <property type="nucleotide sequence ID" value="NZ_CP119989.1"/>
</dbReference>
<accession>A0ABD5X0F1</accession>
<reference evidence="4 5" key="1">
    <citation type="journal article" date="2019" name="Int. J. Syst. Evol. Microbiol.">
        <title>The Global Catalogue of Microorganisms (GCM) 10K type strain sequencing project: providing services to taxonomists for standard genome sequencing and annotation.</title>
        <authorList>
            <consortium name="The Broad Institute Genomics Platform"/>
            <consortium name="The Broad Institute Genome Sequencing Center for Infectious Disease"/>
            <person name="Wu L."/>
            <person name="Ma J."/>
        </authorList>
    </citation>
    <scope>NUCLEOTIDE SEQUENCE [LARGE SCALE GENOMIC DNA]</scope>
    <source>
        <strain evidence="4 5">DT55</strain>
    </source>
</reference>
<dbReference type="InterPro" id="IPR020476">
    <property type="entry name" value="Nudix_hydrolase"/>
</dbReference>
<dbReference type="GO" id="GO:0016787">
    <property type="term" value="F:hydrolase activity"/>
    <property type="evidence" value="ECO:0007669"/>
    <property type="project" value="UniProtKB-KW"/>
</dbReference>
<dbReference type="Gene3D" id="3.90.79.10">
    <property type="entry name" value="Nucleoside Triphosphate Pyrophosphohydrolase"/>
    <property type="match status" value="1"/>
</dbReference>
<dbReference type="PRINTS" id="PR00502">
    <property type="entry name" value="NUDIXFAMILY"/>
</dbReference>
<dbReference type="InterPro" id="IPR015797">
    <property type="entry name" value="NUDIX_hydrolase-like_dom_sf"/>
</dbReference>
<dbReference type="CDD" id="cd02883">
    <property type="entry name" value="NUDIX_Hydrolase"/>
    <property type="match status" value="1"/>
</dbReference>
<dbReference type="EMBL" id="JBHTAG010000003">
    <property type="protein sequence ID" value="MFC7097957.1"/>
    <property type="molecule type" value="Genomic_DNA"/>
</dbReference>
<evidence type="ECO:0000313" key="4">
    <source>
        <dbReference type="EMBL" id="MFC7097957.1"/>
    </source>
</evidence>
<proteinExistence type="predicted"/>
<organism evidence="4 5">
    <name type="scientific">Halobaculum marinum</name>
    <dbReference type="NCBI Taxonomy" id="3031996"/>
    <lineage>
        <taxon>Archaea</taxon>
        <taxon>Methanobacteriati</taxon>
        <taxon>Methanobacteriota</taxon>
        <taxon>Stenosarchaea group</taxon>
        <taxon>Halobacteria</taxon>
        <taxon>Halobacteriales</taxon>
        <taxon>Haloferacaceae</taxon>
        <taxon>Halobaculum</taxon>
    </lineage>
</organism>
<evidence type="ECO:0000259" key="3">
    <source>
        <dbReference type="PROSITE" id="PS51462"/>
    </source>
</evidence>
<dbReference type="InterPro" id="IPR020084">
    <property type="entry name" value="NUDIX_hydrolase_CS"/>
</dbReference>
<keyword evidence="5" id="KW-1185">Reference proteome</keyword>
<dbReference type="AlphaFoldDB" id="A0ABD5X0F1"/>
<gene>
    <name evidence="4" type="ORF">ACFQKD_11640</name>
</gene>
<evidence type="ECO:0000313" key="5">
    <source>
        <dbReference type="Proteomes" id="UP001596388"/>
    </source>
</evidence>
<keyword evidence="2 4" id="KW-0378">Hydrolase</keyword>
<dbReference type="Proteomes" id="UP001596388">
    <property type="component" value="Unassembled WGS sequence"/>
</dbReference>
<dbReference type="InterPro" id="IPR000086">
    <property type="entry name" value="NUDIX_hydrolase_dom"/>
</dbReference>
<comment type="caution">
    <text evidence="4">The sequence shown here is derived from an EMBL/GenBank/DDBJ whole genome shotgun (WGS) entry which is preliminary data.</text>
</comment>
<evidence type="ECO:0000256" key="1">
    <source>
        <dbReference type="ARBA" id="ARBA00001946"/>
    </source>
</evidence>
<name>A0ABD5X0F1_9EURY</name>
<dbReference type="SUPFAM" id="SSF55811">
    <property type="entry name" value="Nudix"/>
    <property type="match status" value="1"/>
</dbReference>
<dbReference type="PANTHER" id="PTHR43046">
    <property type="entry name" value="GDP-MANNOSE MANNOSYL HYDROLASE"/>
    <property type="match status" value="1"/>
</dbReference>
<feature type="domain" description="Nudix hydrolase" evidence="3">
    <location>
        <begin position="48"/>
        <end position="171"/>
    </location>
</feature>
<evidence type="ECO:0000256" key="2">
    <source>
        <dbReference type="ARBA" id="ARBA00022801"/>
    </source>
</evidence>
<dbReference type="Pfam" id="PF00293">
    <property type="entry name" value="NUDIX"/>
    <property type="match status" value="1"/>
</dbReference>
<protein>
    <submittedName>
        <fullName evidence="4">NUDIX hydrolase</fullName>
        <ecNumber evidence="4">3.6.-.-</ecNumber>
    </submittedName>
</protein>